<dbReference type="RefSeq" id="WP_035190609.1">
    <property type="nucleotide sequence ID" value="NZ_CCCS020000002.1"/>
</dbReference>
<organism evidence="2">
    <name type="scientific">Acidithiobacillus ferrivorans</name>
    <dbReference type="NCBI Taxonomy" id="160808"/>
    <lineage>
        <taxon>Bacteria</taxon>
        <taxon>Pseudomonadati</taxon>
        <taxon>Pseudomonadota</taxon>
        <taxon>Acidithiobacillia</taxon>
        <taxon>Acidithiobacillales</taxon>
        <taxon>Acidithiobacillaceae</taxon>
        <taxon>Acidithiobacillus</taxon>
    </lineage>
</organism>
<accession>A0A060UJM8</accession>
<keyword evidence="1" id="KW-1133">Transmembrane helix</keyword>
<gene>
    <name evidence="2" type="ORF">AFERRI_100011</name>
    <name evidence="3" type="ORF">AFERRI_40127</name>
</gene>
<evidence type="ECO:0000313" key="4">
    <source>
        <dbReference type="Proteomes" id="UP000193925"/>
    </source>
</evidence>
<evidence type="ECO:0000256" key="1">
    <source>
        <dbReference type="SAM" id="Phobius"/>
    </source>
</evidence>
<feature type="transmembrane region" description="Helical" evidence="1">
    <location>
        <begin position="103"/>
        <end position="120"/>
    </location>
</feature>
<proteinExistence type="predicted"/>
<feature type="transmembrane region" description="Helical" evidence="1">
    <location>
        <begin position="45"/>
        <end position="61"/>
    </location>
</feature>
<feature type="transmembrane region" description="Helical" evidence="1">
    <location>
        <begin position="126"/>
        <end position="147"/>
    </location>
</feature>
<evidence type="ECO:0000313" key="2">
    <source>
        <dbReference type="EMBL" id="CDQ08576.1"/>
    </source>
</evidence>
<keyword evidence="1" id="KW-0472">Membrane</keyword>
<feature type="transmembrane region" description="Helical" evidence="1">
    <location>
        <begin position="12"/>
        <end position="33"/>
    </location>
</feature>
<feature type="transmembrane region" description="Helical" evidence="1">
    <location>
        <begin position="261"/>
        <end position="282"/>
    </location>
</feature>
<feature type="transmembrane region" description="Helical" evidence="1">
    <location>
        <begin position="73"/>
        <end position="91"/>
    </location>
</feature>
<dbReference type="EMBL" id="CCCS020000002">
    <property type="protein sequence ID" value="CDQ08576.1"/>
    <property type="molecule type" value="Genomic_DNA"/>
</dbReference>
<keyword evidence="1" id="KW-0812">Transmembrane</keyword>
<feature type="transmembrane region" description="Helical" evidence="1">
    <location>
        <begin position="212"/>
        <end position="228"/>
    </location>
</feature>
<reference evidence="3 4" key="3">
    <citation type="submission" date="2017-03" db="EMBL/GenBank/DDBJ databases">
        <authorList>
            <person name="Regsiter A."/>
            <person name="William W."/>
        </authorList>
    </citation>
    <scope>NUCLEOTIDE SEQUENCE [LARGE SCALE GENOMIC DNA]</scope>
    <source>
        <strain evidence="3">PRJEB5721</strain>
    </source>
</reference>
<dbReference type="Proteomes" id="UP000193925">
    <property type="component" value="Chromosome AFERRI"/>
</dbReference>
<evidence type="ECO:0000313" key="3">
    <source>
        <dbReference type="EMBL" id="SMH66778.1"/>
    </source>
</evidence>
<sequence length="292" mass="31367">MWNIWQSGFVRSLILDSALLPAVVTMLMVVTAYYKTRKYPSWRNIIWGAAILGGFGGGYALTYRDFSFPPRTVLSWLPWLALVGGIVVAIADRRKHSGWRYGARGMTASVSAWILLWPIVRQESVLAAFLAWLTVAGLWSVLWLALIPDKRDQKSTGPTLFVGAVGLALVAPLSGSILLAQFGSALAVVLAVALVFSFLIRGSRWDSPSADVGVLILGALMVDLRFYAGASAVVMVWLVVSLAAGAGVASILQHRGSSSRWAVLTPGLISSLPMAVAGWMALQTYLVRGGGY</sequence>
<dbReference type="EMBL" id="LT841305">
    <property type="protein sequence ID" value="SMH66778.1"/>
    <property type="molecule type" value="Genomic_DNA"/>
</dbReference>
<feature type="transmembrane region" description="Helical" evidence="1">
    <location>
        <begin position="184"/>
        <end position="200"/>
    </location>
</feature>
<name>A0A060UJM8_9PROT</name>
<keyword evidence="4" id="KW-1185">Reference proteome</keyword>
<feature type="transmembrane region" description="Helical" evidence="1">
    <location>
        <begin position="234"/>
        <end position="252"/>
    </location>
</feature>
<protein>
    <submittedName>
        <fullName evidence="2">Uncharacterized protein</fullName>
    </submittedName>
</protein>
<dbReference type="AlphaFoldDB" id="A0A060UJM8"/>
<reference evidence="2" key="1">
    <citation type="submission" date="2014-03" db="EMBL/GenBank/DDBJ databases">
        <authorList>
            <person name="Genoscope - CEA"/>
        </authorList>
    </citation>
    <scope>NUCLEOTIDE SEQUENCE [LARGE SCALE GENOMIC DNA]</scope>
    <source>
        <strain evidence="2">CF27</strain>
    </source>
</reference>
<reference evidence="2" key="2">
    <citation type="submission" date="2014-07" db="EMBL/GenBank/DDBJ databases">
        <title>Initial genome analysis of the psychrotolerant acidophile Acidithiobacillus ferrivorans CF27: insights into iron and sulfur oxidation pathways and into biofilm formation.</title>
        <authorList>
            <person name="Talla E."/>
            <person name="Hedrich S."/>
            <person name="Mangenot S."/>
            <person name="Ji B."/>
            <person name="Johnson D.B."/>
            <person name="Barbe V."/>
            <person name="Bonnefoy V."/>
        </authorList>
    </citation>
    <scope>NUCLEOTIDE SEQUENCE [LARGE SCALE GENOMIC DNA]</scope>
    <source>
        <strain evidence="2">CF27</strain>
    </source>
</reference>
<feature type="transmembrane region" description="Helical" evidence="1">
    <location>
        <begin position="159"/>
        <end position="178"/>
    </location>
</feature>